<feature type="compositionally biased region" description="Basic and acidic residues" evidence="1">
    <location>
        <begin position="10"/>
        <end position="20"/>
    </location>
</feature>
<reference evidence="2" key="1">
    <citation type="submission" date="2021-10" db="EMBL/GenBank/DDBJ databases">
        <title>Melipona bicolor Genome sequencing and assembly.</title>
        <authorList>
            <person name="Araujo N.S."/>
            <person name="Arias M.C."/>
        </authorList>
    </citation>
    <scope>NUCLEOTIDE SEQUENCE</scope>
    <source>
        <strain evidence="2">USP_2M_L1-L4_2017</strain>
        <tissue evidence="2">Whole body</tissue>
    </source>
</reference>
<dbReference type="AlphaFoldDB" id="A0AA40GB47"/>
<feature type="region of interest" description="Disordered" evidence="1">
    <location>
        <begin position="1"/>
        <end position="61"/>
    </location>
</feature>
<evidence type="ECO:0000313" key="3">
    <source>
        <dbReference type="Proteomes" id="UP001177670"/>
    </source>
</evidence>
<feature type="non-terminal residue" evidence="2">
    <location>
        <position position="1"/>
    </location>
</feature>
<protein>
    <submittedName>
        <fullName evidence="2">Uncharacterized protein</fullName>
    </submittedName>
</protein>
<organism evidence="2 3">
    <name type="scientific">Melipona bicolor</name>
    <dbReference type="NCBI Taxonomy" id="60889"/>
    <lineage>
        <taxon>Eukaryota</taxon>
        <taxon>Metazoa</taxon>
        <taxon>Ecdysozoa</taxon>
        <taxon>Arthropoda</taxon>
        <taxon>Hexapoda</taxon>
        <taxon>Insecta</taxon>
        <taxon>Pterygota</taxon>
        <taxon>Neoptera</taxon>
        <taxon>Endopterygota</taxon>
        <taxon>Hymenoptera</taxon>
        <taxon>Apocrita</taxon>
        <taxon>Aculeata</taxon>
        <taxon>Apoidea</taxon>
        <taxon>Anthophila</taxon>
        <taxon>Apidae</taxon>
        <taxon>Melipona</taxon>
    </lineage>
</organism>
<evidence type="ECO:0000256" key="1">
    <source>
        <dbReference type="SAM" id="MobiDB-lite"/>
    </source>
</evidence>
<proteinExistence type="predicted"/>
<dbReference type="Proteomes" id="UP001177670">
    <property type="component" value="Unassembled WGS sequence"/>
</dbReference>
<keyword evidence="3" id="KW-1185">Reference proteome</keyword>
<comment type="caution">
    <text evidence="2">The sequence shown here is derived from an EMBL/GenBank/DDBJ whole genome shotgun (WGS) entry which is preliminary data.</text>
</comment>
<accession>A0AA40GB47</accession>
<dbReference type="EMBL" id="JAHYIQ010000002">
    <property type="protein sequence ID" value="KAK1134502.1"/>
    <property type="molecule type" value="Genomic_DNA"/>
</dbReference>
<sequence>SEQPWPIHKQTRERGQFTDERQEEDEEEAEEEDVLSGDKASNPRADFRAAGSGPRDPRSVEYIRLNDRRLLNAN</sequence>
<evidence type="ECO:0000313" key="2">
    <source>
        <dbReference type="EMBL" id="KAK1134502.1"/>
    </source>
</evidence>
<feature type="compositionally biased region" description="Acidic residues" evidence="1">
    <location>
        <begin position="21"/>
        <end position="35"/>
    </location>
</feature>
<name>A0AA40GB47_9HYME</name>
<gene>
    <name evidence="2" type="ORF">K0M31_007283</name>
</gene>